<feature type="domain" description="AB hydrolase-1" evidence="4">
    <location>
        <begin position="92"/>
        <end position="453"/>
    </location>
</feature>
<dbReference type="InterPro" id="IPR029058">
    <property type="entry name" value="AB_hydrolase_fold"/>
</dbReference>
<dbReference type="PANTHER" id="PTHR43248:SF29">
    <property type="entry name" value="TRIPEPTIDYL AMINOPEPTIDASE"/>
    <property type="match status" value="1"/>
</dbReference>
<evidence type="ECO:0000313" key="6">
    <source>
        <dbReference type="Proteomes" id="UP000249341"/>
    </source>
</evidence>
<keyword evidence="2" id="KW-0732">Signal</keyword>
<dbReference type="PANTHER" id="PTHR43248">
    <property type="entry name" value="2-SUCCINYL-6-HYDROXY-2,4-CYCLOHEXADIENE-1-CARBOXYLATE SYNTHASE"/>
    <property type="match status" value="1"/>
</dbReference>
<dbReference type="AlphaFoldDB" id="A0A327Z374"/>
<name>A0A327Z374_9ACTN</name>
<gene>
    <name evidence="5" type="ORF">B0I29_13627</name>
</gene>
<keyword evidence="6" id="KW-1185">Reference proteome</keyword>
<dbReference type="SUPFAM" id="SSF53474">
    <property type="entry name" value="alpha/beta-Hydrolases"/>
    <property type="match status" value="1"/>
</dbReference>
<dbReference type="Pfam" id="PF00561">
    <property type="entry name" value="Abhydrolase_1"/>
    <property type="match status" value="1"/>
</dbReference>
<comment type="caution">
    <text evidence="5">The sequence shown here is derived from an EMBL/GenBank/DDBJ whole genome shotgun (WGS) entry which is preliminary data.</text>
</comment>
<dbReference type="InterPro" id="IPR000073">
    <property type="entry name" value="AB_hydrolase_1"/>
</dbReference>
<proteinExistence type="inferred from homology"/>
<reference evidence="5 6" key="1">
    <citation type="submission" date="2018-06" db="EMBL/GenBank/DDBJ databases">
        <title>Genomic Encyclopedia of Type Strains, Phase III (KMG-III): the genomes of soil and plant-associated and newly described type strains.</title>
        <authorList>
            <person name="Whitman W."/>
        </authorList>
    </citation>
    <scope>NUCLEOTIDE SEQUENCE [LARGE SCALE GENOMIC DNA]</scope>
    <source>
        <strain evidence="5 6">CGMCC 4.7090</strain>
    </source>
</reference>
<dbReference type="EMBL" id="QLMJ01000036">
    <property type="protein sequence ID" value="RAK24772.1"/>
    <property type="molecule type" value="Genomic_DNA"/>
</dbReference>
<evidence type="ECO:0000256" key="2">
    <source>
        <dbReference type="ARBA" id="ARBA00022729"/>
    </source>
</evidence>
<dbReference type="Gene3D" id="3.40.50.1820">
    <property type="entry name" value="alpha/beta hydrolase"/>
    <property type="match status" value="1"/>
</dbReference>
<evidence type="ECO:0000259" key="4">
    <source>
        <dbReference type="Pfam" id="PF00561"/>
    </source>
</evidence>
<dbReference type="InterPro" id="IPR051601">
    <property type="entry name" value="Serine_prot/Carboxylest_S33"/>
</dbReference>
<sequence>MRKTFPAAMRVLIAGVLSLGGAAITNTGSASASAGGSGRIAWHPCAEHQADQRLQCGSITLPVDWARPDGPTFELALARRPASDPAARIGTLTFHPGGPGLSGVDAVSDDRYFNPEVLRRFDVVGFDPRGVGRSNPVVCSAELLAQRPEPVPASQHAYDALVTFNRALYADCRRRTGPLTDHLDSVSVAHDVDAIRAALGEREITFYGVSYGTLTGQAYAENYPHRLRALVLDSPMDHSQSGRSFYVTHTAAAENILTQFASWCDRTTTCALHGRDVEALFASLSARADNGELGGYTRYGLSTEFQFTTWLPANWPALAARLAELDSGQAAPSPASASASEVRPLADLAFCQDWRTGVRSFTDFSRIVAQSSSAAPHLRVGAAAAESFGFCLGYPGGVTNPQHPVDVDMRRPILVVAAQHDPATPRRWAATVAEQIGPNARLFTYQGWGHGVYRQHLPCPDAVVDRYLIDGRLPAPGAGCAAVDPRP</sequence>
<dbReference type="RefSeq" id="WP_181558331.1">
    <property type="nucleotide sequence ID" value="NZ_JACHWI010000006.1"/>
</dbReference>
<evidence type="ECO:0000313" key="5">
    <source>
        <dbReference type="EMBL" id="RAK24772.1"/>
    </source>
</evidence>
<dbReference type="Proteomes" id="UP000249341">
    <property type="component" value="Unassembled WGS sequence"/>
</dbReference>
<keyword evidence="3 5" id="KW-0378">Hydrolase</keyword>
<evidence type="ECO:0000256" key="1">
    <source>
        <dbReference type="ARBA" id="ARBA00010088"/>
    </source>
</evidence>
<accession>A0A327Z374</accession>
<protein>
    <submittedName>
        <fullName evidence="5">Alpha/beta hydrolase family protein</fullName>
    </submittedName>
</protein>
<comment type="similarity">
    <text evidence="1">Belongs to the peptidase S33 family.</text>
</comment>
<dbReference type="GO" id="GO:0016787">
    <property type="term" value="F:hydrolase activity"/>
    <property type="evidence" value="ECO:0007669"/>
    <property type="project" value="UniProtKB-KW"/>
</dbReference>
<evidence type="ECO:0000256" key="3">
    <source>
        <dbReference type="ARBA" id="ARBA00022801"/>
    </source>
</evidence>
<organism evidence="5 6">
    <name type="scientific">Actinoplanes lutulentus</name>
    <dbReference type="NCBI Taxonomy" id="1287878"/>
    <lineage>
        <taxon>Bacteria</taxon>
        <taxon>Bacillati</taxon>
        <taxon>Actinomycetota</taxon>
        <taxon>Actinomycetes</taxon>
        <taxon>Micromonosporales</taxon>
        <taxon>Micromonosporaceae</taxon>
        <taxon>Actinoplanes</taxon>
    </lineage>
</organism>